<dbReference type="AlphaFoldDB" id="A0ABD3SHI3"/>
<reference evidence="1 2" key="1">
    <citation type="submission" date="2024-12" db="EMBL/GenBank/DDBJ databases">
        <title>The unique morphological basis and parallel evolutionary history of personate flowers in Penstemon.</title>
        <authorList>
            <person name="Depatie T.H."/>
            <person name="Wessinger C.A."/>
        </authorList>
    </citation>
    <scope>NUCLEOTIDE SEQUENCE [LARGE SCALE GENOMIC DNA]</scope>
    <source>
        <strain evidence="1">WTNN_2</strain>
        <tissue evidence="1">Leaf</tissue>
    </source>
</reference>
<proteinExistence type="predicted"/>
<accession>A0ABD3SHI3</accession>
<evidence type="ECO:0000313" key="2">
    <source>
        <dbReference type="Proteomes" id="UP001634393"/>
    </source>
</evidence>
<dbReference type="PANTHER" id="PTHR16099:SF5">
    <property type="entry name" value="NUCLEOTIDE TRIPHOSPHATE DIPHOSPHATASE NUDT15"/>
    <property type="match status" value="1"/>
</dbReference>
<organism evidence="1 2">
    <name type="scientific">Penstemon smallii</name>
    <dbReference type="NCBI Taxonomy" id="265156"/>
    <lineage>
        <taxon>Eukaryota</taxon>
        <taxon>Viridiplantae</taxon>
        <taxon>Streptophyta</taxon>
        <taxon>Embryophyta</taxon>
        <taxon>Tracheophyta</taxon>
        <taxon>Spermatophyta</taxon>
        <taxon>Magnoliopsida</taxon>
        <taxon>eudicotyledons</taxon>
        <taxon>Gunneridae</taxon>
        <taxon>Pentapetalae</taxon>
        <taxon>asterids</taxon>
        <taxon>lamiids</taxon>
        <taxon>Lamiales</taxon>
        <taxon>Plantaginaceae</taxon>
        <taxon>Cheloneae</taxon>
        <taxon>Penstemon</taxon>
    </lineage>
</organism>
<dbReference type="EMBL" id="JBJXBP010000006">
    <property type="protein sequence ID" value="KAL3824034.1"/>
    <property type="molecule type" value="Genomic_DNA"/>
</dbReference>
<evidence type="ECO:0000313" key="1">
    <source>
        <dbReference type="EMBL" id="KAL3824034.1"/>
    </source>
</evidence>
<dbReference type="Proteomes" id="UP001634393">
    <property type="component" value="Unassembled WGS sequence"/>
</dbReference>
<gene>
    <name evidence="1" type="ORF">ACJIZ3_020063</name>
</gene>
<comment type="caution">
    <text evidence="1">The sequence shown here is derived from an EMBL/GenBank/DDBJ whole genome shotgun (WGS) entry which is preliminary data.</text>
</comment>
<protein>
    <submittedName>
        <fullName evidence="1">Uncharacterized protein</fullName>
    </submittedName>
</protein>
<name>A0ABD3SHI3_9LAMI</name>
<dbReference type="PANTHER" id="PTHR16099">
    <property type="entry name" value="8-OXO-DGTP DIPHOSPHATES NUDT15"/>
    <property type="match status" value="1"/>
</dbReference>
<sequence>MENDGVNSMPKVAVVVFVLKGKKGNNKVLSPADRRCSLVGRDNFALLVGHLKFGQTIYLTVTNNVYSVPKSMITHSCRFMRAFLSDLDQVPLNLEPEKCEGWDWYDWNGRFFHGPGLLDHVVQNFSPFLFFFSSSFLFPFLH</sequence>
<keyword evidence="2" id="KW-1185">Reference proteome</keyword>